<accession>A0A8S3ZT84</accession>
<comment type="caution">
    <text evidence="2">The sequence shown here is derived from an EMBL/GenBank/DDBJ whole genome shotgun (WGS) entry which is preliminary data.</text>
</comment>
<feature type="compositionally biased region" description="Low complexity" evidence="1">
    <location>
        <begin position="94"/>
        <end position="104"/>
    </location>
</feature>
<dbReference type="Proteomes" id="UP000678393">
    <property type="component" value="Unassembled WGS sequence"/>
</dbReference>
<feature type="compositionally biased region" description="Pro residues" evidence="1">
    <location>
        <begin position="395"/>
        <end position="405"/>
    </location>
</feature>
<feature type="compositionally biased region" description="Basic and acidic residues" evidence="1">
    <location>
        <begin position="650"/>
        <end position="660"/>
    </location>
</feature>
<feature type="compositionally biased region" description="Pro residues" evidence="1">
    <location>
        <begin position="608"/>
        <end position="626"/>
    </location>
</feature>
<proteinExistence type="predicted"/>
<dbReference type="PRINTS" id="PR01217">
    <property type="entry name" value="PRICHEXTENSN"/>
</dbReference>
<protein>
    <submittedName>
        <fullName evidence="2">Uncharacterized protein</fullName>
    </submittedName>
</protein>
<name>A0A8S3ZT84_9EUPU</name>
<feature type="compositionally biased region" description="Basic and acidic residues" evidence="1">
    <location>
        <begin position="627"/>
        <end position="638"/>
    </location>
</feature>
<feature type="compositionally biased region" description="Basic and acidic residues" evidence="1">
    <location>
        <begin position="668"/>
        <end position="678"/>
    </location>
</feature>
<feature type="region of interest" description="Disordered" evidence="1">
    <location>
        <begin position="1"/>
        <end position="67"/>
    </location>
</feature>
<gene>
    <name evidence="2" type="ORF">CUNI_LOCUS16313</name>
</gene>
<feature type="region of interest" description="Disordered" evidence="1">
    <location>
        <begin position="202"/>
        <end position="289"/>
    </location>
</feature>
<feature type="compositionally biased region" description="Gly residues" evidence="1">
    <location>
        <begin position="500"/>
        <end position="511"/>
    </location>
</feature>
<feature type="compositionally biased region" description="Polar residues" evidence="1">
    <location>
        <begin position="267"/>
        <end position="278"/>
    </location>
</feature>
<dbReference type="OrthoDB" id="4822at2759"/>
<dbReference type="AlphaFoldDB" id="A0A8S3ZT84"/>
<organism evidence="2 3">
    <name type="scientific">Candidula unifasciata</name>
    <dbReference type="NCBI Taxonomy" id="100452"/>
    <lineage>
        <taxon>Eukaryota</taxon>
        <taxon>Metazoa</taxon>
        <taxon>Spiralia</taxon>
        <taxon>Lophotrochozoa</taxon>
        <taxon>Mollusca</taxon>
        <taxon>Gastropoda</taxon>
        <taxon>Heterobranchia</taxon>
        <taxon>Euthyneura</taxon>
        <taxon>Panpulmonata</taxon>
        <taxon>Eupulmonata</taxon>
        <taxon>Stylommatophora</taxon>
        <taxon>Helicina</taxon>
        <taxon>Helicoidea</taxon>
        <taxon>Geomitridae</taxon>
        <taxon>Candidula</taxon>
    </lineage>
</organism>
<evidence type="ECO:0000313" key="2">
    <source>
        <dbReference type="EMBL" id="CAG5130755.1"/>
    </source>
</evidence>
<keyword evidence="3" id="KW-1185">Reference proteome</keyword>
<feature type="region of interest" description="Disordered" evidence="1">
    <location>
        <begin position="371"/>
        <end position="691"/>
    </location>
</feature>
<reference evidence="2" key="1">
    <citation type="submission" date="2021-04" db="EMBL/GenBank/DDBJ databases">
        <authorList>
            <consortium name="Molecular Ecology Group"/>
        </authorList>
    </citation>
    <scope>NUCLEOTIDE SEQUENCE</scope>
</reference>
<feature type="compositionally biased region" description="Pro residues" evidence="1">
    <location>
        <begin position="535"/>
        <end position="546"/>
    </location>
</feature>
<evidence type="ECO:0000313" key="3">
    <source>
        <dbReference type="Proteomes" id="UP000678393"/>
    </source>
</evidence>
<feature type="region of interest" description="Disordered" evidence="1">
    <location>
        <begin position="93"/>
        <end position="124"/>
    </location>
</feature>
<sequence>MEGLYKTTPGKRASISTSAARRRPVAEKFHSRYQPRHLADNLAGNGCHHSNKRTRSQISRRASSKTRAISIWTRSSRSWQIVDWCPAHHRYRVRSNSSSGGSSRSRSHSPVDSNRGQSCDSDYIDGNWSSQEPCRYKQEARSLWRWRCCRSRASLTSRRPRSPLPHKQVKNHHPDGLDIIKQLFAPLVLPSSVTTVIAAPVTGTTSTGQGNGGSGAINNPSVGNSIDNKHPSTATLSSPEKAKKVNGGQNLFAPNMGDKNKSESRGNNESSFEANTMSLPPRPQNLANSRVGNARMDAGNSEHYMGPPARSANHFGDHPDHNMQREEQRYEPHFNNMGYHPGMDHSFHEDAGYEFYGADYDYLYDERNDEYGFGNEPYPPHLHQRHPGPNTYYPRRPPPQGPRGPPQMFAPNDRGYGPPRPNMGGPSSRMGPNGPVGSRGPRSPMGPRGHRPQGGPGGPLGPPVMRGPPRGSPYGPPRGSPYGPPGPMRPQGMRGPPGPGMMGQAGHGGPAGPRPRLGPPARMQSPMPRQGSQPPGGPRPRMGPPPPRDDQYLPQRPAVVPPNTGDPSFCNPLPNFSQPPPNFVPSTSSLPPSTATAASAAQIADVVAPPPPLPPPKPPTPKPPPPPKKEEEKKEEIKPMTPLIPPEQAEQYRKLREQARKHARKQQRKQEHQAKGEPESSDDDDEEATAKKKEYEAKLSAEREEMEKAALLAVEDNGALHFEEGATILMPATQQTLMQQPTMMVQHHPLATQPSSYGLMPASHLLHAAHPGLHPSQLQNLQFMTSAGQPQLVQLPNGQMAYAMAAPMSYQTGAQMIAMPHQATMSAGAMPHHVLFSPGGMHQVPVTAHSGLTVSGSQYMAHVMASQVQAAQIQAAQAAQIQAAQAAQVQAAQAAQVQAVQAAQIQAAQVAQVQAVQAAQAQAVQAAQAQAAQVQSGMSGMVPGMHMAQHVLPAMHPQGQYILVPRVARPQM</sequence>
<dbReference type="EMBL" id="CAJHNH020004233">
    <property type="protein sequence ID" value="CAG5130755.1"/>
    <property type="molecule type" value="Genomic_DNA"/>
</dbReference>
<feature type="compositionally biased region" description="Polar residues" evidence="1">
    <location>
        <begin position="110"/>
        <end position="120"/>
    </location>
</feature>
<feature type="compositionally biased region" description="Pro residues" evidence="1">
    <location>
        <begin position="459"/>
        <end position="488"/>
    </location>
</feature>
<feature type="compositionally biased region" description="Low complexity" evidence="1">
    <location>
        <begin position="585"/>
        <end position="601"/>
    </location>
</feature>
<evidence type="ECO:0000256" key="1">
    <source>
        <dbReference type="SAM" id="MobiDB-lite"/>
    </source>
</evidence>
<feature type="compositionally biased region" description="Low complexity" evidence="1">
    <location>
        <begin position="519"/>
        <end position="533"/>
    </location>
</feature>
<feature type="compositionally biased region" description="Polar residues" evidence="1">
    <location>
        <begin position="216"/>
        <end position="238"/>
    </location>
</feature>
<feature type="compositionally biased region" description="Polar residues" evidence="1">
    <location>
        <begin position="56"/>
        <end position="67"/>
    </location>
</feature>